<evidence type="ECO:0000256" key="6">
    <source>
        <dbReference type="ARBA" id="ARBA00022884"/>
    </source>
</evidence>
<reference evidence="11" key="1">
    <citation type="submission" date="2018-11" db="EMBL/GenBank/DDBJ databases">
        <title>The first complete genome sequence of Mycoplasma iowae strain 695.</title>
        <authorList>
            <person name="Ghanem M."/>
            <person name="El-Gazzar M."/>
        </authorList>
    </citation>
    <scope>NUCLEOTIDE SEQUENCE [LARGE SCALE GENOMIC DNA]</scope>
    <source>
        <strain evidence="11">695</strain>
    </source>
</reference>
<dbReference type="GO" id="GO:0003723">
    <property type="term" value="F:RNA binding"/>
    <property type="evidence" value="ECO:0007669"/>
    <property type="project" value="UniProtKB-UniRule"/>
</dbReference>
<keyword evidence="3 7" id="KW-0489">Methyltransferase</keyword>
<sequence>MNEKNFYPSKKMGQNFLLSDDYKKRIVDAANIKESDFVLEIGAGFGAISDYIISKTKNFTIIEFDKRLFEFLLNKFNGSSIELINSDILKVDINNLLNQKDGTSKKVISNLPYSISSQVIINLIKSKNVDDMFLMVQTEMANRIISKPNSKKYNGYTVLINLLADVKKLFDVPPTVFYPEPNVYSTVIQITPKKTSIDIESIEKFLKLLFSEKRKKISNNLKKNYSIDKLTKAYVKCNIQDDVRAEQLSPQQILSLYEELM</sequence>
<dbReference type="InterPro" id="IPR020598">
    <property type="entry name" value="rRNA_Ade_methylase_Trfase_N"/>
</dbReference>
<dbReference type="InterPro" id="IPR001737">
    <property type="entry name" value="KsgA/Erm"/>
</dbReference>
<dbReference type="HAMAP" id="MF_00607">
    <property type="entry name" value="16SrRNA_methyltr_A"/>
    <property type="match status" value="1"/>
</dbReference>
<proteinExistence type="inferred from homology"/>
<dbReference type="SMART" id="SM00650">
    <property type="entry name" value="rADc"/>
    <property type="match status" value="1"/>
</dbReference>
<dbReference type="KEGG" id="miw:EER00_03455"/>
<evidence type="ECO:0000256" key="3">
    <source>
        <dbReference type="ARBA" id="ARBA00022603"/>
    </source>
</evidence>
<evidence type="ECO:0000256" key="7">
    <source>
        <dbReference type="HAMAP-Rule" id="MF_00607"/>
    </source>
</evidence>
<evidence type="ECO:0000256" key="8">
    <source>
        <dbReference type="PROSITE-ProRule" id="PRU01026"/>
    </source>
</evidence>
<dbReference type="Pfam" id="PF00398">
    <property type="entry name" value="RrnaAD"/>
    <property type="match status" value="1"/>
</dbReference>
<comment type="function">
    <text evidence="7">Specifically dimethylates two adjacent adenosines (A1518 and A1519) in the loop of a conserved hairpin near the 3'-end of 16S rRNA in the 30S particle. May play a critical role in biogenesis of 30S subunits.</text>
</comment>
<dbReference type="Proteomes" id="UP000464283">
    <property type="component" value="Chromosome"/>
</dbReference>
<keyword evidence="6 7" id="KW-0694">RNA-binding</keyword>
<dbReference type="PANTHER" id="PTHR11727">
    <property type="entry name" value="DIMETHYLADENOSINE TRANSFERASE"/>
    <property type="match status" value="1"/>
</dbReference>
<dbReference type="SUPFAM" id="SSF53335">
    <property type="entry name" value="S-adenosyl-L-methionine-dependent methyltransferases"/>
    <property type="match status" value="1"/>
</dbReference>
<dbReference type="NCBIfam" id="TIGR00755">
    <property type="entry name" value="ksgA"/>
    <property type="match status" value="1"/>
</dbReference>
<dbReference type="PROSITE" id="PS51689">
    <property type="entry name" value="SAM_RNA_A_N6_MT"/>
    <property type="match status" value="1"/>
</dbReference>
<dbReference type="EMBL" id="CP033512">
    <property type="protein sequence ID" value="QHG89923.2"/>
    <property type="molecule type" value="Genomic_DNA"/>
</dbReference>
<comment type="subcellular location">
    <subcellularLocation>
        <location evidence="7">Cytoplasm</location>
    </subcellularLocation>
</comment>
<dbReference type="InterPro" id="IPR011530">
    <property type="entry name" value="rRNA_adenine_dimethylase"/>
</dbReference>
<evidence type="ECO:0000313" key="11">
    <source>
        <dbReference type="Proteomes" id="UP000464283"/>
    </source>
</evidence>
<dbReference type="GO" id="GO:0052908">
    <property type="term" value="F:16S rRNA (adenine(1518)-N(6)/adenine(1519)-N(6))-dimethyltransferase activity"/>
    <property type="evidence" value="ECO:0007669"/>
    <property type="project" value="UniProtKB-EC"/>
</dbReference>
<feature type="binding site" evidence="7 8">
    <location>
        <position position="42"/>
    </location>
    <ligand>
        <name>S-adenosyl-L-methionine</name>
        <dbReference type="ChEBI" id="CHEBI:59789"/>
    </ligand>
</feature>
<dbReference type="Gene3D" id="3.40.50.150">
    <property type="entry name" value="Vaccinia Virus protein VP39"/>
    <property type="match status" value="1"/>
</dbReference>
<dbReference type="CDD" id="cd02440">
    <property type="entry name" value="AdoMet_MTases"/>
    <property type="match status" value="1"/>
</dbReference>
<evidence type="ECO:0000256" key="2">
    <source>
        <dbReference type="ARBA" id="ARBA00022552"/>
    </source>
</evidence>
<keyword evidence="4 7" id="KW-0808">Transferase</keyword>
<feature type="binding site" evidence="7 8">
    <location>
        <position position="63"/>
    </location>
    <ligand>
        <name>S-adenosyl-L-methionine</name>
        <dbReference type="ChEBI" id="CHEBI:59789"/>
    </ligand>
</feature>
<keyword evidence="5 7" id="KW-0949">S-adenosyl-L-methionine</keyword>
<evidence type="ECO:0000256" key="5">
    <source>
        <dbReference type="ARBA" id="ARBA00022691"/>
    </source>
</evidence>
<dbReference type="Gene3D" id="1.10.8.100">
    <property type="entry name" value="Ribosomal RNA adenine dimethylase-like, domain 2"/>
    <property type="match status" value="1"/>
</dbReference>
<dbReference type="EC" id="2.1.1.182" evidence="7"/>
<feature type="binding site" evidence="7 8">
    <location>
        <position position="110"/>
    </location>
    <ligand>
        <name>S-adenosyl-L-methionine</name>
        <dbReference type="ChEBI" id="CHEBI:59789"/>
    </ligand>
</feature>
<evidence type="ECO:0000313" key="10">
    <source>
        <dbReference type="EMBL" id="QHG89923.2"/>
    </source>
</evidence>
<keyword evidence="2 7" id="KW-0698">rRNA processing</keyword>
<protein>
    <recommendedName>
        <fullName evidence="7">Ribosomal RNA small subunit methyltransferase A</fullName>
        <ecNumber evidence="7">2.1.1.182</ecNumber>
    </recommendedName>
    <alternativeName>
        <fullName evidence="7">16S rRNA (adenine(1518)-N(6)/adenine(1519)-N(6))-dimethyltransferase</fullName>
    </alternativeName>
    <alternativeName>
        <fullName evidence="7">16S rRNA dimethyladenosine transferase</fullName>
    </alternativeName>
    <alternativeName>
        <fullName evidence="7">16S rRNA dimethylase</fullName>
    </alternativeName>
    <alternativeName>
        <fullName evidence="7">S-adenosylmethionine-6-N', N'-adenosyl(rRNA) dimethyltransferase</fullName>
    </alternativeName>
</protein>
<dbReference type="InterPro" id="IPR023165">
    <property type="entry name" value="rRNA_Ade_diMease-like_C"/>
</dbReference>
<dbReference type="InterPro" id="IPR029063">
    <property type="entry name" value="SAM-dependent_MTases_sf"/>
</dbReference>
<dbReference type="PANTHER" id="PTHR11727:SF7">
    <property type="entry name" value="DIMETHYLADENOSINE TRANSFERASE-RELATED"/>
    <property type="match status" value="1"/>
</dbReference>
<feature type="binding site" evidence="7 8">
    <location>
        <position position="17"/>
    </location>
    <ligand>
        <name>S-adenosyl-L-methionine</name>
        <dbReference type="ChEBI" id="CHEBI:59789"/>
    </ligand>
</feature>
<evidence type="ECO:0000259" key="9">
    <source>
        <dbReference type="SMART" id="SM00650"/>
    </source>
</evidence>
<feature type="binding site" evidence="7 8">
    <location>
        <position position="87"/>
    </location>
    <ligand>
        <name>S-adenosyl-L-methionine</name>
        <dbReference type="ChEBI" id="CHEBI:59789"/>
    </ligand>
</feature>
<feature type="binding site" evidence="7 8">
    <location>
        <position position="15"/>
    </location>
    <ligand>
        <name>S-adenosyl-L-methionine</name>
        <dbReference type="ChEBI" id="CHEBI:59789"/>
    </ligand>
</feature>
<name>A0A6P1LLW4_MALIO</name>
<evidence type="ECO:0000256" key="1">
    <source>
        <dbReference type="ARBA" id="ARBA00022490"/>
    </source>
</evidence>
<keyword evidence="1 7" id="KW-0963">Cytoplasm</keyword>
<dbReference type="GO" id="GO:0005829">
    <property type="term" value="C:cytosol"/>
    <property type="evidence" value="ECO:0007669"/>
    <property type="project" value="TreeGrafter"/>
</dbReference>
<feature type="domain" description="Ribosomal RNA adenine methylase transferase N-terminal" evidence="9">
    <location>
        <begin position="22"/>
        <end position="194"/>
    </location>
</feature>
<comment type="catalytic activity">
    <reaction evidence="7">
        <text>adenosine(1518)/adenosine(1519) in 16S rRNA + 4 S-adenosyl-L-methionine = N(6)-dimethyladenosine(1518)/N(6)-dimethyladenosine(1519) in 16S rRNA + 4 S-adenosyl-L-homocysteine + 4 H(+)</text>
        <dbReference type="Rhea" id="RHEA:19609"/>
        <dbReference type="Rhea" id="RHEA-COMP:10232"/>
        <dbReference type="Rhea" id="RHEA-COMP:10233"/>
        <dbReference type="ChEBI" id="CHEBI:15378"/>
        <dbReference type="ChEBI" id="CHEBI:57856"/>
        <dbReference type="ChEBI" id="CHEBI:59789"/>
        <dbReference type="ChEBI" id="CHEBI:74411"/>
        <dbReference type="ChEBI" id="CHEBI:74493"/>
        <dbReference type="EC" id="2.1.1.182"/>
    </reaction>
</comment>
<accession>A0A6P1LLW4</accession>
<gene>
    <name evidence="7 10" type="primary">rsmA</name>
    <name evidence="7" type="synonym">ksgA</name>
    <name evidence="10" type="ORF">EER00_03455</name>
</gene>
<dbReference type="RefSeq" id="WP_229503179.1">
    <property type="nucleotide sequence ID" value="NZ_CP033512.2"/>
</dbReference>
<organism evidence="10 11">
    <name type="scientific">Malacoplasma iowae 695</name>
    <dbReference type="NCBI Taxonomy" id="1048830"/>
    <lineage>
        <taxon>Bacteria</taxon>
        <taxon>Bacillati</taxon>
        <taxon>Mycoplasmatota</taxon>
        <taxon>Mycoplasmoidales</taxon>
        <taxon>Mycoplasmoidaceae</taxon>
        <taxon>Malacoplasma</taxon>
    </lineage>
</organism>
<dbReference type="AlphaFoldDB" id="A0A6P1LLW4"/>
<evidence type="ECO:0000256" key="4">
    <source>
        <dbReference type="ARBA" id="ARBA00022679"/>
    </source>
</evidence>
<comment type="similarity">
    <text evidence="7">Belongs to the class I-like SAM-binding methyltransferase superfamily. rRNA adenine N(6)-methyltransferase family. RsmA subfamily.</text>
</comment>